<dbReference type="InterPro" id="IPR049730">
    <property type="entry name" value="SNF2/RAD54-like_C"/>
</dbReference>
<dbReference type="InterPro" id="IPR014001">
    <property type="entry name" value="Helicase_ATP-bd"/>
</dbReference>
<keyword evidence="3" id="KW-0547">Nucleotide-binding</keyword>
<accession>G8YD16</accession>
<dbReference type="GO" id="GO:0004386">
    <property type="term" value="F:helicase activity"/>
    <property type="evidence" value="ECO:0007669"/>
    <property type="project" value="UniProtKB-KW"/>
</dbReference>
<dbReference type="SUPFAM" id="SSF52540">
    <property type="entry name" value="P-loop containing nucleoside triphosphate hydrolases"/>
    <property type="match status" value="2"/>
</dbReference>
<reference evidence="14 15" key="1">
    <citation type="journal article" date="2012" name="G3 (Bethesda)">
        <title>Pichia sorbitophila, an interspecies yeast hybrid reveals early steps of genome resolution following polyploidization.</title>
        <authorList>
            <person name="Leh Louis V."/>
            <person name="Despons L."/>
            <person name="Friedrich A."/>
            <person name="Martin T."/>
            <person name="Durrens P."/>
            <person name="Casaregola S."/>
            <person name="Neuveglise C."/>
            <person name="Fairhead C."/>
            <person name="Marck C."/>
            <person name="Cruz J.A."/>
            <person name="Straub M.L."/>
            <person name="Kugler V."/>
            <person name="Sacerdot C."/>
            <person name="Uzunov Z."/>
            <person name="Thierry A."/>
            <person name="Weiss S."/>
            <person name="Bleykasten C."/>
            <person name="De Montigny J."/>
            <person name="Jacques N."/>
            <person name="Jung P."/>
            <person name="Lemaire M."/>
            <person name="Mallet S."/>
            <person name="Morel G."/>
            <person name="Richard G.F."/>
            <person name="Sarkar A."/>
            <person name="Savel G."/>
            <person name="Schacherer J."/>
            <person name="Seret M.L."/>
            <person name="Talla E."/>
            <person name="Samson G."/>
            <person name="Jubin C."/>
            <person name="Poulain J."/>
            <person name="Vacherie B."/>
            <person name="Barbe V."/>
            <person name="Pelletier E."/>
            <person name="Sherman D.J."/>
            <person name="Westhof E."/>
            <person name="Weissenbach J."/>
            <person name="Baret P.V."/>
            <person name="Wincker P."/>
            <person name="Gaillardin C."/>
            <person name="Dujon B."/>
            <person name="Souciet J.L."/>
        </authorList>
    </citation>
    <scope>NUCLEOTIDE SEQUENCE [LARGE SCALE GENOMIC DNA]</scope>
    <source>
        <strain evidence="15">ATCC MYA-4447 / BCRC 22081 / CBS 7064 / NBRC 10061 / NRRL Y-12695</strain>
    </source>
</reference>
<dbReference type="Gene3D" id="3.30.40.10">
    <property type="entry name" value="Zinc/RING finger domain, C3HC4 (zinc finger)"/>
    <property type="match status" value="1"/>
</dbReference>
<dbReference type="SUPFAM" id="SSF57850">
    <property type="entry name" value="RING/U-box"/>
    <property type="match status" value="1"/>
</dbReference>
<dbReference type="InterPro" id="IPR001841">
    <property type="entry name" value="Znf_RING"/>
</dbReference>
<dbReference type="AlphaFoldDB" id="G8YD16"/>
<dbReference type="InParanoid" id="G8YD16"/>
<dbReference type="PANTHER" id="PTHR45626:SF16">
    <property type="entry name" value="ATP-DEPENDENT HELICASE ULS1"/>
    <property type="match status" value="1"/>
</dbReference>
<comment type="similarity">
    <text evidence="1">Belongs to the SNF2/RAD54 helicase family.</text>
</comment>
<dbReference type="InterPro" id="IPR013083">
    <property type="entry name" value="Znf_RING/FYVE/PHD"/>
</dbReference>
<dbReference type="GO" id="GO:0000724">
    <property type="term" value="P:double-strand break repair via homologous recombination"/>
    <property type="evidence" value="ECO:0007669"/>
    <property type="project" value="TreeGrafter"/>
</dbReference>
<feature type="domain" description="Helicase ATP-binding" evidence="12">
    <location>
        <begin position="413"/>
        <end position="611"/>
    </location>
</feature>
<evidence type="ECO:0000256" key="1">
    <source>
        <dbReference type="ARBA" id="ARBA00007025"/>
    </source>
</evidence>
<proteinExistence type="inferred from homology"/>
<dbReference type="Proteomes" id="UP000005222">
    <property type="component" value="Chromosome J"/>
</dbReference>
<evidence type="ECO:0000256" key="4">
    <source>
        <dbReference type="ARBA" id="ARBA00022771"/>
    </source>
</evidence>
<sequence length="1082" mass="122309">MSSIETNKDVIYLTSDGEDDEGEKEGDFGPKYSSNILHKEDQQPYQDNKESSQSKRQRLDSLYKTSNSNGRPNRLFEAFVRPSFYGESTGIDGHAAMNNAARTDHVQENEQDHTSSDIIILSDDSGDERAIDVSNGKSKAEDFDEDEDLQILDAEEANKTSAFKKTSFDRRGIFNGVSGYQAPFSSIGQQMRVFDPEELYNNPAPVPHYTSDDRQEIEKQHISRSTQILEENIVLRDQLVAQHKAALEEYSSCAKMAAMSLQELTELQNDLRRSVTENNQVGGDTLRDLILFKGDEYNTYRRTRDSKTADLRAISSQLSLVQSNIRNAGSALASLDSRNGTSNNNLGLNRNQYYSQMLAYNNVYADSDQRHIQNLLNNIRPDEELEDGMAQTPEELSVSLLKHQRMGLSWLLRMENSASKGSLLADDMGLGKTIQALALILANKSSESGCKTTLIVTPVSLLKQWANEIKFKIKPDATLKVGIYHGMEKKNLSDFAMLGRYDIILTSYGTISSEWKKHYGNILESANITSNQNVVPDLDAGGNMYCSPFFSRSSIFYRIILDESQNIKNKNAIASKASYCLKGIHRLCLSGTPIQNNVEELYPLLRFLRIKPYNDELKFRADIVLPIKSKSSDYDSHDRRRGMQKLRALLRAILLRRSKDSLIDGKPILTLPEKHLLTDNVAMESEELEYYNSLEKGIQKKAKTLLATQSLGATSSILTLLLRLRQACCHSLLVDLGELRVASRESAQSSKNNTWEQMHETTMRLDKRIVEEIEQSCTVGIFSEEERKEKDIFTCPVCFDVLGYEKMMLFSECGHMLCDSCASTYFDKYVFVEGPEEDRKGTCHVCSHSVKEKGLVSYEMFHKVFVEGCSKEAIKKSLYGSSSDKSIPVQEGVSQLLGSESNFKASAKMKKCVQIIRKILNNSEDEKIIIFSQFTSLFDLFRIELERQNIKHLRYDGSLSLDKKDDVIKSFYQGNTRVLLLSLRAGNVGLTLTCASHVIIMDPFWNPYVEEQAMDRAHRIGQQREVFVHRLLIEGTVESRIIRLQNEKKELVSGALDENGMKSVSSLGRKELGYLFGLNSLR</sequence>
<organism evidence="14 15">
    <name type="scientific">Pichia sorbitophila (strain ATCC MYA-4447 / BCRC 22081 / CBS 7064 / NBRC 10061 / NRRL Y-12695)</name>
    <name type="common">Hybrid yeast</name>
    <dbReference type="NCBI Taxonomy" id="559304"/>
    <lineage>
        <taxon>Eukaryota</taxon>
        <taxon>Fungi</taxon>
        <taxon>Dikarya</taxon>
        <taxon>Ascomycota</taxon>
        <taxon>Saccharomycotina</taxon>
        <taxon>Pichiomycetes</taxon>
        <taxon>Debaryomycetaceae</taxon>
        <taxon>Millerozyma</taxon>
    </lineage>
</organism>
<gene>
    <name evidence="14" type="primary">Piso0_002598</name>
    <name evidence="14" type="ORF">GNLVRS01_PISO0J15475g</name>
</gene>
<keyword evidence="4 9" id="KW-0863">Zinc-finger</keyword>
<dbReference type="HOGENOM" id="CLU_000315_2_0_1"/>
<dbReference type="OMA" id="CHPHLIN"/>
<keyword evidence="6" id="KW-0347">Helicase</keyword>
<dbReference type="InterPro" id="IPR050628">
    <property type="entry name" value="SNF2_RAD54_helicase_TF"/>
</dbReference>
<evidence type="ECO:0000256" key="9">
    <source>
        <dbReference type="PROSITE-ProRule" id="PRU00175"/>
    </source>
</evidence>
<feature type="region of interest" description="Disordered" evidence="10">
    <location>
        <begin position="1"/>
        <end position="73"/>
    </location>
</feature>
<keyword evidence="7" id="KW-0862">Zinc</keyword>
<keyword evidence="15" id="KW-1185">Reference proteome</keyword>
<dbReference type="Pfam" id="PF00176">
    <property type="entry name" value="SNF2-rel_dom"/>
    <property type="match status" value="1"/>
</dbReference>
<evidence type="ECO:0000259" key="12">
    <source>
        <dbReference type="PROSITE" id="PS51192"/>
    </source>
</evidence>
<protein>
    <submittedName>
        <fullName evidence="14">Piso0_002598 protein</fullName>
    </submittedName>
</protein>
<feature type="compositionally biased region" description="Basic and acidic residues" evidence="10">
    <location>
        <begin position="37"/>
        <end position="61"/>
    </location>
</feature>
<dbReference type="PROSITE" id="PS51194">
    <property type="entry name" value="HELICASE_CTER"/>
    <property type="match status" value="1"/>
</dbReference>
<dbReference type="InterPro" id="IPR001650">
    <property type="entry name" value="Helicase_C-like"/>
</dbReference>
<dbReference type="eggNOG" id="KOG1001">
    <property type="taxonomic scope" value="Eukaryota"/>
</dbReference>
<evidence type="ECO:0000256" key="2">
    <source>
        <dbReference type="ARBA" id="ARBA00022723"/>
    </source>
</evidence>
<evidence type="ECO:0000256" key="3">
    <source>
        <dbReference type="ARBA" id="ARBA00022741"/>
    </source>
</evidence>
<evidence type="ECO:0000256" key="7">
    <source>
        <dbReference type="ARBA" id="ARBA00022833"/>
    </source>
</evidence>
<dbReference type="InterPro" id="IPR000330">
    <property type="entry name" value="SNF2_N"/>
</dbReference>
<dbReference type="GO" id="GO:0005524">
    <property type="term" value="F:ATP binding"/>
    <property type="evidence" value="ECO:0007669"/>
    <property type="project" value="UniProtKB-KW"/>
</dbReference>
<dbReference type="CDD" id="cd18008">
    <property type="entry name" value="DEXDc_SHPRH-like"/>
    <property type="match status" value="1"/>
</dbReference>
<dbReference type="EMBL" id="FO082050">
    <property type="protein sequence ID" value="CCE82847.1"/>
    <property type="molecule type" value="Genomic_DNA"/>
</dbReference>
<evidence type="ECO:0000256" key="8">
    <source>
        <dbReference type="ARBA" id="ARBA00022840"/>
    </source>
</evidence>
<feature type="domain" description="RING-type" evidence="11">
    <location>
        <begin position="795"/>
        <end position="847"/>
    </location>
</feature>
<dbReference type="PROSITE" id="PS00518">
    <property type="entry name" value="ZF_RING_1"/>
    <property type="match status" value="1"/>
</dbReference>
<dbReference type="CDD" id="cd18793">
    <property type="entry name" value="SF2_C_SNF"/>
    <property type="match status" value="1"/>
</dbReference>
<dbReference type="GO" id="GO:0005634">
    <property type="term" value="C:nucleus"/>
    <property type="evidence" value="ECO:0007669"/>
    <property type="project" value="TreeGrafter"/>
</dbReference>
<dbReference type="GO" id="GO:0008270">
    <property type="term" value="F:zinc ion binding"/>
    <property type="evidence" value="ECO:0007669"/>
    <property type="project" value="UniProtKB-KW"/>
</dbReference>
<dbReference type="Gene3D" id="3.40.50.300">
    <property type="entry name" value="P-loop containing nucleotide triphosphate hydrolases"/>
    <property type="match status" value="1"/>
</dbReference>
<evidence type="ECO:0000256" key="6">
    <source>
        <dbReference type="ARBA" id="ARBA00022806"/>
    </source>
</evidence>
<dbReference type="GO" id="GO:0005737">
    <property type="term" value="C:cytoplasm"/>
    <property type="evidence" value="ECO:0007669"/>
    <property type="project" value="TreeGrafter"/>
</dbReference>
<dbReference type="InterPro" id="IPR017907">
    <property type="entry name" value="Znf_RING_CS"/>
</dbReference>
<evidence type="ECO:0000259" key="13">
    <source>
        <dbReference type="PROSITE" id="PS51194"/>
    </source>
</evidence>
<dbReference type="PANTHER" id="PTHR45626">
    <property type="entry name" value="TRANSCRIPTION TERMINATION FACTOR 2-RELATED"/>
    <property type="match status" value="1"/>
</dbReference>
<dbReference type="InterPro" id="IPR027417">
    <property type="entry name" value="P-loop_NTPase"/>
</dbReference>
<dbReference type="SMART" id="SM00184">
    <property type="entry name" value="RING"/>
    <property type="match status" value="1"/>
</dbReference>
<evidence type="ECO:0000256" key="5">
    <source>
        <dbReference type="ARBA" id="ARBA00022801"/>
    </source>
</evidence>
<evidence type="ECO:0000313" key="15">
    <source>
        <dbReference type="Proteomes" id="UP000005222"/>
    </source>
</evidence>
<keyword evidence="8" id="KW-0067">ATP-binding</keyword>
<dbReference type="Pfam" id="PF00271">
    <property type="entry name" value="Helicase_C"/>
    <property type="match status" value="1"/>
</dbReference>
<dbReference type="SMART" id="SM00487">
    <property type="entry name" value="DEXDc"/>
    <property type="match status" value="1"/>
</dbReference>
<keyword evidence="5" id="KW-0378">Hydrolase</keyword>
<evidence type="ECO:0000313" key="14">
    <source>
        <dbReference type="EMBL" id="CCE82847.1"/>
    </source>
</evidence>
<dbReference type="InterPro" id="IPR038718">
    <property type="entry name" value="SNF2-like_sf"/>
</dbReference>
<evidence type="ECO:0000259" key="11">
    <source>
        <dbReference type="PROSITE" id="PS50089"/>
    </source>
</evidence>
<dbReference type="GO" id="GO:0008094">
    <property type="term" value="F:ATP-dependent activity, acting on DNA"/>
    <property type="evidence" value="ECO:0007669"/>
    <property type="project" value="TreeGrafter"/>
</dbReference>
<evidence type="ECO:0000256" key="10">
    <source>
        <dbReference type="SAM" id="MobiDB-lite"/>
    </source>
</evidence>
<dbReference type="STRING" id="559304.G8YD16"/>
<dbReference type="SMART" id="SM00490">
    <property type="entry name" value="HELICc"/>
    <property type="match status" value="1"/>
</dbReference>
<dbReference type="PROSITE" id="PS51192">
    <property type="entry name" value="HELICASE_ATP_BIND_1"/>
    <property type="match status" value="1"/>
</dbReference>
<dbReference type="GO" id="GO:0016787">
    <property type="term" value="F:hydrolase activity"/>
    <property type="evidence" value="ECO:0007669"/>
    <property type="project" value="UniProtKB-KW"/>
</dbReference>
<keyword evidence="2" id="KW-0479">Metal-binding</keyword>
<feature type="domain" description="Helicase C-terminal" evidence="13">
    <location>
        <begin position="914"/>
        <end position="1060"/>
    </location>
</feature>
<dbReference type="PROSITE" id="PS50089">
    <property type="entry name" value="ZF_RING_2"/>
    <property type="match status" value="1"/>
</dbReference>
<dbReference type="OrthoDB" id="423559at2759"/>
<name>G8YD16_PICSO</name>
<dbReference type="Gene3D" id="3.40.50.10810">
    <property type="entry name" value="Tandem AAA-ATPase domain"/>
    <property type="match status" value="1"/>
</dbReference>